<dbReference type="EMBL" id="BTGU01000021">
    <property type="protein sequence ID" value="GMN46015.1"/>
    <property type="molecule type" value="Genomic_DNA"/>
</dbReference>
<feature type="region of interest" description="Disordered" evidence="1">
    <location>
        <begin position="46"/>
        <end position="67"/>
    </location>
</feature>
<evidence type="ECO:0000256" key="1">
    <source>
        <dbReference type="SAM" id="MobiDB-lite"/>
    </source>
</evidence>
<dbReference type="Proteomes" id="UP001187192">
    <property type="component" value="Unassembled WGS sequence"/>
</dbReference>
<name>A0AA88D6C0_FICCA</name>
<organism evidence="2 3">
    <name type="scientific">Ficus carica</name>
    <name type="common">Common fig</name>
    <dbReference type="NCBI Taxonomy" id="3494"/>
    <lineage>
        <taxon>Eukaryota</taxon>
        <taxon>Viridiplantae</taxon>
        <taxon>Streptophyta</taxon>
        <taxon>Embryophyta</taxon>
        <taxon>Tracheophyta</taxon>
        <taxon>Spermatophyta</taxon>
        <taxon>Magnoliopsida</taxon>
        <taxon>eudicotyledons</taxon>
        <taxon>Gunneridae</taxon>
        <taxon>Pentapetalae</taxon>
        <taxon>rosids</taxon>
        <taxon>fabids</taxon>
        <taxon>Rosales</taxon>
        <taxon>Moraceae</taxon>
        <taxon>Ficeae</taxon>
        <taxon>Ficus</taxon>
    </lineage>
</organism>
<dbReference type="AlphaFoldDB" id="A0AA88D6C0"/>
<protein>
    <submittedName>
        <fullName evidence="2">Uncharacterized protein</fullName>
    </submittedName>
</protein>
<reference evidence="2" key="1">
    <citation type="submission" date="2023-07" db="EMBL/GenBank/DDBJ databases">
        <title>draft genome sequence of fig (Ficus carica).</title>
        <authorList>
            <person name="Takahashi T."/>
            <person name="Nishimura K."/>
        </authorList>
    </citation>
    <scope>NUCLEOTIDE SEQUENCE</scope>
</reference>
<feature type="region of interest" description="Disordered" evidence="1">
    <location>
        <begin position="1"/>
        <end position="34"/>
    </location>
</feature>
<sequence length="67" mass="7864">MSDGTTPVGDHHNSEKSAIQPARERVRKRQGELTRSKIQLVQEIITTRERPRYNPLERDRENSPIRQ</sequence>
<gene>
    <name evidence="2" type="ORF">TIFTF001_015196</name>
</gene>
<accession>A0AA88D6C0</accession>
<keyword evidence="3" id="KW-1185">Reference proteome</keyword>
<proteinExistence type="predicted"/>
<comment type="caution">
    <text evidence="2">The sequence shown here is derived from an EMBL/GenBank/DDBJ whole genome shotgun (WGS) entry which is preliminary data.</text>
</comment>
<evidence type="ECO:0000313" key="3">
    <source>
        <dbReference type="Proteomes" id="UP001187192"/>
    </source>
</evidence>
<evidence type="ECO:0000313" key="2">
    <source>
        <dbReference type="EMBL" id="GMN46015.1"/>
    </source>
</evidence>